<feature type="signal peptide" evidence="1">
    <location>
        <begin position="1"/>
        <end position="24"/>
    </location>
</feature>
<dbReference type="AlphaFoldDB" id="A0A9P5CKL4"/>
<evidence type="ECO:0000313" key="2">
    <source>
        <dbReference type="EMBL" id="KAF3760895.1"/>
    </source>
</evidence>
<dbReference type="OrthoDB" id="9970295at2759"/>
<dbReference type="InterPro" id="IPR023296">
    <property type="entry name" value="Glyco_hydro_beta-prop_sf"/>
</dbReference>
<accession>A0A9P5CKL4</accession>
<name>A0A9P5CKL4_CRYP1</name>
<organism evidence="2 3">
    <name type="scientific">Cryphonectria parasitica (strain ATCC 38755 / EP155)</name>
    <dbReference type="NCBI Taxonomy" id="660469"/>
    <lineage>
        <taxon>Eukaryota</taxon>
        <taxon>Fungi</taxon>
        <taxon>Dikarya</taxon>
        <taxon>Ascomycota</taxon>
        <taxon>Pezizomycotina</taxon>
        <taxon>Sordariomycetes</taxon>
        <taxon>Sordariomycetidae</taxon>
        <taxon>Diaporthales</taxon>
        <taxon>Cryphonectriaceae</taxon>
        <taxon>Cryphonectria-Endothia species complex</taxon>
        <taxon>Cryphonectria</taxon>
    </lineage>
</organism>
<comment type="caution">
    <text evidence="2">The sequence shown here is derived from an EMBL/GenBank/DDBJ whole genome shotgun (WGS) entry which is preliminary data.</text>
</comment>
<feature type="chain" id="PRO_5040368735" description="Glycosyl hydrolase family 43 protein" evidence="1">
    <location>
        <begin position="25"/>
        <end position="436"/>
    </location>
</feature>
<dbReference type="Gene3D" id="2.115.10.20">
    <property type="entry name" value="Glycosyl hydrolase domain, family 43"/>
    <property type="match status" value="1"/>
</dbReference>
<keyword evidence="1" id="KW-0732">Signal</keyword>
<reference evidence="2" key="1">
    <citation type="journal article" date="2020" name="Phytopathology">
        <title>Genome sequence of the chestnut blight fungus Cryphonectria parasitica EP155: A fundamental resource for an archetypical invasive plant pathogen.</title>
        <authorList>
            <person name="Crouch J.A."/>
            <person name="Dawe A."/>
            <person name="Aerts A."/>
            <person name="Barry K."/>
            <person name="Churchill A.C.L."/>
            <person name="Grimwood J."/>
            <person name="Hillman B."/>
            <person name="Milgroom M.G."/>
            <person name="Pangilinan J."/>
            <person name="Smith M."/>
            <person name="Salamov A."/>
            <person name="Schmutz J."/>
            <person name="Yadav J."/>
            <person name="Grigoriev I.V."/>
            <person name="Nuss D."/>
        </authorList>
    </citation>
    <scope>NUCLEOTIDE SEQUENCE</scope>
    <source>
        <strain evidence="2">EP155</strain>
    </source>
</reference>
<dbReference type="Proteomes" id="UP000803844">
    <property type="component" value="Unassembled WGS sequence"/>
</dbReference>
<keyword evidence="3" id="KW-1185">Reference proteome</keyword>
<proteinExistence type="predicted"/>
<evidence type="ECO:0000313" key="3">
    <source>
        <dbReference type="Proteomes" id="UP000803844"/>
    </source>
</evidence>
<evidence type="ECO:0000256" key="1">
    <source>
        <dbReference type="SAM" id="SignalP"/>
    </source>
</evidence>
<dbReference type="SUPFAM" id="SSF75005">
    <property type="entry name" value="Arabinanase/levansucrase/invertase"/>
    <property type="match status" value="1"/>
</dbReference>
<protein>
    <recommendedName>
        <fullName evidence="4">Glycosyl hydrolase family 43 protein</fullName>
    </recommendedName>
</protein>
<dbReference type="EMBL" id="MU032352">
    <property type="protein sequence ID" value="KAF3760895.1"/>
    <property type="molecule type" value="Genomic_DNA"/>
</dbReference>
<dbReference type="GeneID" id="63842747"/>
<dbReference type="RefSeq" id="XP_040771874.1">
    <property type="nucleotide sequence ID" value="XM_040925618.1"/>
</dbReference>
<gene>
    <name evidence="2" type="ORF">M406DRAFT_73354</name>
</gene>
<sequence length="436" mass="46574">MAQRLLTVLLGAFVFAFMTITVEAKASGEITFHGANRFLFDVDGNHISSYALKIYYFTTSAGSAETPLLCYSSVDLINWKFEGVLSSGQDTGGRPHVIYNEETQEYVLWSNLGTGYTVATSSAPNASFTVAGEAALDPRFTGLQPADESVVTIGGKAYLIWSVLNFADPRAGSLWPPIFQTMHISPLTDDFVEGVLPLTDPATNETTYVWHATTTPGGPRISFSGHFFQPLRFNEDGSVQDLDCSADAHYTVPFTLGDGAVDTGALTEATDLSPRFANTWTNSKDGTLTSATVNIAAGNQSVDVEIVVFRFSTLMDLVAPSYTFEQLGSATFTSAQIGTSFKAMKVPLNTTVAKGDNLGFYITEAGSSTPGSSSNLVPFCHLEYKAGACNGTSKMPSGQVAFQQGSGQNSFRGLQGNLSPVQARHGKGIKFFSTVV</sequence>
<dbReference type="PANTHER" id="PTHR22925">
    <property type="entry name" value="GLYCOSYL HYDROLASE 43 FAMILY MEMBER"/>
    <property type="match status" value="1"/>
</dbReference>
<evidence type="ECO:0008006" key="4">
    <source>
        <dbReference type="Google" id="ProtNLM"/>
    </source>
</evidence>
<dbReference type="PANTHER" id="PTHR22925:SF3">
    <property type="entry name" value="GLYCOSYL HYDROLASE FAMILY PROTEIN 43"/>
    <property type="match status" value="1"/>
</dbReference>